<keyword evidence="3 6" id="KW-0812">Transmembrane</keyword>
<evidence type="ECO:0000313" key="7">
    <source>
        <dbReference type="EMBL" id="CAI9116090.1"/>
    </source>
</evidence>
<dbReference type="AlphaFoldDB" id="A0AAV1E8T8"/>
<gene>
    <name evidence="7" type="ORF">OLC1_LOCUS22471</name>
</gene>
<keyword evidence="5 6" id="KW-0472">Membrane</keyword>
<dbReference type="PANTHER" id="PTHR33966:SF1">
    <property type="entry name" value="PROTEIN ODR-4 HOMOLOG"/>
    <property type="match status" value="1"/>
</dbReference>
<reference evidence="7" key="1">
    <citation type="submission" date="2023-03" db="EMBL/GenBank/DDBJ databases">
        <authorList>
            <person name="Julca I."/>
        </authorList>
    </citation>
    <scope>NUCLEOTIDE SEQUENCE</scope>
</reference>
<dbReference type="EMBL" id="OX459125">
    <property type="protein sequence ID" value="CAI9116090.1"/>
    <property type="molecule type" value="Genomic_DNA"/>
</dbReference>
<comment type="subcellular location">
    <subcellularLocation>
        <location evidence="1">Membrane</location>
    </subcellularLocation>
</comment>
<dbReference type="GO" id="GO:0008104">
    <property type="term" value="P:intracellular protein localization"/>
    <property type="evidence" value="ECO:0007669"/>
    <property type="project" value="TreeGrafter"/>
</dbReference>
<protein>
    <submittedName>
        <fullName evidence="7">OLC1v1017156C1</fullName>
    </submittedName>
</protein>
<organism evidence="7 8">
    <name type="scientific">Oldenlandia corymbosa var. corymbosa</name>
    <dbReference type="NCBI Taxonomy" id="529605"/>
    <lineage>
        <taxon>Eukaryota</taxon>
        <taxon>Viridiplantae</taxon>
        <taxon>Streptophyta</taxon>
        <taxon>Embryophyta</taxon>
        <taxon>Tracheophyta</taxon>
        <taxon>Spermatophyta</taxon>
        <taxon>Magnoliopsida</taxon>
        <taxon>eudicotyledons</taxon>
        <taxon>Gunneridae</taxon>
        <taxon>Pentapetalae</taxon>
        <taxon>asterids</taxon>
        <taxon>lamiids</taxon>
        <taxon>Gentianales</taxon>
        <taxon>Rubiaceae</taxon>
        <taxon>Rubioideae</taxon>
        <taxon>Spermacoceae</taxon>
        <taxon>Hedyotis-Oldenlandia complex</taxon>
        <taxon>Oldenlandia</taxon>
    </lineage>
</organism>
<evidence type="ECO:0000256" key="6">
    <source>
        <dbReference type="SAM" id="Phobius"/>
    </source>
</evidence>
<dbReference type="GO" id="GO:0012505">
    <property type="term" value="C:endomembrane system"/>
    <property type="evidence" value="ECO:0007669"/>
    <property type="project" value="TreeGrafter"/>
</dbReference>
<evidence type="ECO:0000256" key="4">
    <source>
        <dbReference type="ARBA" id="ARBA00022989"/>
    </source>
</evidence>
<evidence type="ECO:0000256" key="2">
    <source>
        <dbReference type="ARBA" id="ARBA00010131"/>
    </source>
</evidence>
<name>A0AAV1E8T8_OLDCO</name>
<proteinExistence type="inferred from homology"/>
<sequence length="477" mass="52561">MVKAVVGEESRLKLVEDRLSQVEIGLVIGKLSKSLDKGFVYDLIPTPLNDAGEPAASLIETASRDDTKKKGSKAKPQSDSSTLFIDKDWIAEHARQVSRMLLGGMMVIGVYISVNESCFKNSTTLLCQTVKVAADAAPSFDSETDERLLIHISYSPRRWTCRNCSLASSITSGSLRPCDFKLGKVLASLKELRCIYNFSIRLPVHSEKEQRRNFSDVLRQGLSSHTKALKSAKCLIDGKLVIEEDQFVPDGPHEVEFLLPFMQDDEVVGVLVFKGSVCSFAYLNPKEFILQALHDIKEDIIKSLNSRLDILCDEAEGESESVNKDQEASTHTPTSKQVLQLNLQFKRQYSSLSFPRRVFIPWLASAYICDYVLPSETIEVIKDHCVELMSMEAPQVASEILELESEASLVTSTTKSFSDVANSASKSDSSLSVRSAGTGNATSVQSATKSTPSTTFAALFVLFMSILVGLILLFLRS</sequence>
<evidence type="ECO:0000256" key="3">
    <source>
        <dbReference type="ARBA" id="ARBA00022692"/>
    </source>
</evidence>
<evidence type="ECO:0000256" key="1">
    <source>
        <dbReference type="ARBA" id="ARBA00004370"/>
    </source>
</evidence>
<dbReference type="InterPro" id="IPR029454">
    <property type="entry name" value="ODR-4-like"/>
</dbReference>
<dbReference type="GO" id="GO:0016020">
    <property type="term" value="C:membrane"/>
    <property type="evidence" value="ECO:0007669"/>
    <property type="project" value="UniProtKB-SubCell"/>
</dbReference>
<dbReference type="PANTHER" id="PTHR33966">
    <property type="entry name" value="PROTEIN ODR-4 HOMOLOG"/>
    <property type="match status" value="1"/>
</dbReference>
<dbReference type="Proteomes" id="UP001161247">
    <property type="component" value="Chromosome 8"/>
</dbReference>
<keyword evidence="8" id="KW-1185">Reference proteome</keyword>
<evidence type="ECO:0000256" key="5">
    <source>
        <dbReference type="ARBA" id="ARBA00023136"/>
    </source>
</evidence>
<comment type="similarity">
    <text evidence="2">Belongs to the ODR-4 family.</text>
</comment>
<keyword evidence="4 6" id="KW-1133">Transmembrane helix</keyword>
<accession>A0AAV1E8T8</accession>
<evidence type="ECO:0000313" key="8">
    <source>
        <dbReference type="Proteomes" id="UP001161247"/>
    </source>
</evidence>
<dbReference type="Pfam" id="PF14778">
    <property type="entry name" value="ODR4-like"/>
    <property type="match status" value="1"/>
</dbReference>
<feature type="transmembrane region" description="Helical" evidence="6">
    <location>
        <begin position="456"/>
        <end position="475"/>
    </location>
</feature>